<feature type="domain" description="Fe2OG dioxygenase" evidence="9">
    <location>
        <begin position="208"/>
        <end position="310"/>
    </location>
</feature>
<dbReference type="SUPFAM" id="SSF51197">
    <property type="entry name" value="Clavaminate synthase-like"/>
    <property type="match status" value="1"/>
</dbReference>
<dbReference type="GO" id="GO:0017000">
    <property type="term" value="P:antibiotic biosynthetic process"/>
    <property type="evidence" value="ECO:0007669"/>
    <property type="project" value="UniProtKB-KW"/>
</dbReference>
<dbReference type="Proteomes" id="UP000196230">
    <property type="component" value="Unassembled WGS sequence"/>
</dbReference>
<gene>
    <name evidence="10" type="ORF">FM125_01310</name>
</gene>
<keyword evidence="3 7" id="KW-0479">Metal-binding</keyword>
<dbReference type="AlphaFoldDB" id="A0A1R4IB57"/>
<reference evidence="10 11" key="1">
    <citation type="submission" date="2017-02" db="EMBL/GenBank/DDBJ databases">
        <authorList>
            <person name="Peterson S.W."/>
        </authorList>
    </citation>
    <scope>NUCLEOTIDE SEQUENCE [LARGE SCALE GENOMIC DNA]</scope>
    <source>
        <strain evidence="10 11">2B3F</strain>
    </source>
</reference>
<evidence type="ECO:0000259" key="9">
    <source>
        <dbReference type="PROSITE" id="PS51471"/>
    </source>
</evidence>
<evidence type="ECO:0000256" key="6">
    <source>
        <dbReference type="ARBA" id="ARBA00023194"/>
    </source>
</evidence>
<dbReference type="PROSITE" id="PS51471">
    <property type="entry name" value="FE2OG_OXY"/>
    <property type="match status" value="1"/>
</dbReference>
<protein>
    <submittedName>
        <fullName evidence="10">2-Oxobutyrate oxidase, putative</fullName>
    </submittedName>
</protein>
<evidence type="ECO:0000313" key="11">
    <source>
        <dbReference type="Proteomes" id="UP000196230"/>
    </source>
</evidence>
<evidence type="ECO:0000256" key="2">
    <source>
        <dbReference type="ARBA" id="ARBA00008056"/>
    </source>
</evidence>
<dbReference type="InterPro" id="IPR044861">
    <property type="entry name" value="IPNS-like_FE2OG_OXY"/>
</dbReference>
<evidence type="ECO:0000256" key="7">
    <source>
        <dbReference type="RuleBase" id="RU003682"/>
    </source>
</evidence>
<proteinExistence type="inferred from homology"/>
<evidence type="ECO:0000256" key="5">
    <source>
        <dbReference type="ARBA" id="ARBA00023004"/>
    </source>
</evidence>
<dbReference type="PANTHER" id="PTHR10209:SF885">
    <property type="entry name" value="2OG-FE(II) OXYGENASE FAMILY, PUTATIVE (AFU_ORTHOLOGUE AFUA_2G00750)-RELATED"/>
    <property type="match status" value="1"/>
</dbReference>
<comment type="pathway">
    <text evidence="1">Antibiotic biosynthesis.</text>
</comment>
<dbReference type="Pfam" id="PF03171">
    <property type="entry name" value="2OG-FeII_Oxy"/>
    <property type="match status" value="1"/>
</dbReference>
<name>A0A1R4IB57_9MICC</name>
<organism evidence="10 11">
    <name type="scientific">Micrococcus lylae</name>
    <dbReference type="NCBI Taxonomy" id="1273"/>
    <lineage>
        <taxon>Bacteria</taxon>
        <taxon>Bacillati</taxon>
        <taxon>Actinomycetota</taxon>
        <taxon>Actinomycetes</taxon>
        <taxon>Micrococcales</taxon>
        <taxon>Micrococcaceae</taxon>
        <taxon>Micrococcus</taxon>
    </lineage>
</organism>
<dbReference type="EMBL" id="FUKP01000008">
    <property type="protein sequence ID" value="SJN17121.1"/>
    <property type="molecule type" value="Genomic_DNA"/>
</dbReference>
<accession>A0A1R4IB57</accession>
<dbReference type="PANTHER" id="PTHR10209">
    <property type="entry name" value="OXIDOREDUCTASE, 2OG-FE II OXYGENASE FAMILY PROTEIN"/>
    <property type="match status" value="1"/>
</dbReference>
<dbReference type="InterPro" id="IPR005123">
    <property type="entry name" value="Oxoglu/Fe-dep_dioxygenase_dom"/>
</dbReference>
<dbReference type="GO" id="GO:0046872">
    <property type="term" value="F:metal ion binding"/>
    <property type="evidence" value="ECO:0007669"/>
    <property type="project" value="UniProtKB-KW"/>
</dbReference>
<evidence type="ECO:0000256" key="4">
    <source>
        <dbReference type="ARBA" id="ARBA00023002"/>
    </source>
</evidence>
<comment type="similarity">
    <text evidence="2 7">Belongs to the iron/ascorbate-dependent oxidoreductase family.</text>
</comment>
<sequence>MRRNAMCAGDRPGRLMVGMTTFTTQDQRTEPAPTEVPVLDMSTLRLPDGSRNPEFLEQLRHAAHTVGFFQIVGYGAQPGQVDDLFRVTAEFFARPEAEKMALHNQNSPHWRGYSAIAAERTQGRPDSREQLDFSPDREPVPAERIGPDDQYWHLQGRNQWPEQMPELERQAMAWATLMDHVGEELLGALCVAIGLDEDHFADAFSGDRAWMAKLAHYVGGVTEAGSQGVGLHADYGFITLLLQDEVGGLEVRPYGQDAWLPVEPIPGALVVNLGEMLEVATDGYLMATIHRVQSPPEGVDRYSVPFFYSPRLDAVVDQVELPAELAAEARGASDDPDNPMLSSFGANMLKGFARAHPKVTEKFHPHLLG</sequence>
<keyword evidence="5 7" id="KW-0408">Iron</keyword>
<dbReference type="PRINTS" id="PR00682">
    <property type="entry name" value="IPNSYNTHASE"/>
</dbReference>
<dbReference type="Pfam" id="PF14226">
    <property type="entry name" value="DIOX_N"/>
    <property type="match status" value="1"/>
</dbReference>
<dbReference type="InterPro" id="IPR027443">
    <property type="entry name" value="IPNS-like_sf"/>
</dbReference>
<keyword evidence="6" id="KW-0045">Antibiotic biosynthesis</keyword>
<keyword evidence="4 7" id="KW-0560">Oxidoreductase</keyword>
<evidence type="ECO:0000313" key="10">
    <source>
        <dbReference type="EMBL" id="SJN17121.1"/>
    </source>
</evidence>
<dbReference type="GO" id="GO:0016491">
    <property type="term" value="F:oxidoreductase activity"/>
    <property type="evidence" value="ECO:0007669"/>
    <property type="project" value="UniProtKB-KW"/>
</dbReference>
<evidence type="ECO:0000256" key="1">
    <source>
        <dbReference type="ARBA" id="ARBA00004792"/>
    </source>
</evidence>
<dbReference type="Gene3D" id="2.60.120.330">
    <property type="entry name" value="B-lactam Antibiotic, Isopenicillin N Synthase, Chain"/>
    <property type="match status" value="1"/>
</dbReference>
<dbReference type="InterPro" id="IPR026992">
    <property type="entry name" value="DIOX_N"/>
</dbReference>
<feature type="compositionally biased region" description="Basic and acidic residues" evidence="8">
    <location>
        <begin position="121"/>
        <end position="148"/>
    </location>
</feature>
<evidence type="ECO:0000256" key="8">
    <source>
        <dbReference type="SAM" id="MobiDB-lite"/>
    </source>
</evidence>
<feature type="region of interest" description="Disordered" evidence="8">
    <location>
        <begin position="120"/>
        <end position="148"/>
    </location>
</feature>
<evidence type="ECO:0000256" key="3">
    <source>
        <dbReference type="ARBA" id="ARBA00022723"/>
    </source>
</evidence>